<keyword evidence="2" id="KW-1133">Transmembrane helix</keyword>
<dbReference type="RefSeq" id="WP_092015935.1">
    <property type="nucleotide sequence ID" value="NZ_FOXH01000004.1"/>
</dbReference>
<evidence type="ECO:0000256" key="1">
    <source>
        <dbReference type="SAM" id="MobiDB-lite"/>
    </source>
</evidence>
<reference evidence="4 5" key="1">
    <citation type="submission" date="2016-10" db="EMBL/GenBank/DDBJ databases">
        <authorList>
            <person name="de Groot N.N."/>
        </authorList>
    </citation>
    <scope>NUCLEOTIDE SEQUENCE [LARGE SCALE GENOMIC DNA]</scope>
    <source>
        <strain evidence="5">E92,LMG 26720,CCM 7988</strain>
    </source>
</reference>
<keyword evidence="5" id="KW-1185">Reference proteome</keyword>
<feature type="transmembrane region" description="Helical" evidence="2">
    <location>
        <begin position="58"/>
        <end position="78"/>
    </location>
</feature>
<proteinExistence type="predicted"/>
<protein>
    <recommendedName>
        <fullName evidence="3">LiaI-LiaF-like transmembrane region domain-containing protein</fullName>
    </recommendedName>
</protein>
<feature type="compositionally biased region" description="Acidic residues" evidence="1">
    <location>
        <begin position="97"/>
        <end position="108"/>
    </location>
</feature>
<sequence>MNARNIFSGGLLIFLGVLFLGKELDWFYVDWHVIFRFWPVLLIYLGITMFVGKQSTSATVVTIVLLCIAIPAAIISSVKHKIEQKWDDKDIHIDLGDNDDDHNDDNDNNDEHWEGRTGKQSLSEPMEAAIKTATFNLDGGAAEFKIKGTSTDLVAADTDLDFGKVSLKKSVSGSNADVNFSFKNKHNNIHFDGKNGIDNKIDLKLNPEPEWNMNFEFGAGKADFDLSDFKVKKLSLKTGVTSTDLKLGDKVDNSEITIESGLADVDVEIPASIGCRIKVDGGLNAKTFKDFVKNGSFWESPGYEKAAKKMQINFTGGLANLKVRRY</sequence>
<keyword evidence="2" id="KW-0472">Membrane</keyword>
<dbReference type="Proteomes" id="UP000199306">
    <property type="component" value="Unassembled WGS sequence"/>
</dbReference>
<feature type="transmembrane region" description="Helical" evidence="2">
    <location>
        <begin position="33"/>
        <end position="52"/>
    </location>
</feature>
<gene>
    <name evidence="4" type="ORF">SAMN04515674_104329</name>
</gene>
<dbReference type="Pfam" id="PF18917">
    <property type="entry name" value="LiaI-LiaF-like_TM1"/>
    <property type="match status" value="1"/>
</dbReference>
<dbReference type="EMBL" id="FOXH01000004">
    <property type="protein sequence ID" value="SFP63951.1"/>
    <property type="molecule type" value="Genomic_DNA"/>
</dbReference>
<dbReference type="STRING" id="1079859.SAMN04515674_104329"/>
<keyword evidence="2" id="KW-0812">Transmembrane</keyword>
<evidence type="ECO:0000313" key="5">
    <source>
        <dbReference type="Proteomes" id="UP000199306"/>
    </source>
</evidence>
<dbReference type="OrthoDB" id="941984at2"/>
<organism evidence="4 5">
    <name type="scientific">Pseudarcicella hirudinis</name>
    <dbReference type="NCBI Taxonomy" id="1079859"/>
    <lineage>
        <taxon>Bacteria</taxon>
        <taxon>Pseudomonadati</taxon>
        <taxon>Bacteroidota</taxon>
        <taxon>Cytophagia</taxon>
        <taxon>Cytophagales</taxon>
        <taxon>Flectobacillaceae</taxon>
        <taxon>Pseudarcicella</taxon>
    </lineage>
</organism>
<accession>A0A1I5S085</accession>
<feature type="domain" description="LiaI-LiaF-like transmembrane region" evidence="3">
    <location>
        <begin position="6"/>
        <end position="49"/>
    </location>
</feature>
<evidence type="ECO:0000313" key="4">
    <source>
        <dbReference type="EMBL" id="SFP63951.1"/>
    </source>
</evidence>
<evidence type="ECO:0000256" key="2">
    <source>
        <dbReference type="SAM" id="Phobius"/>
    </source>
</evidence>
<dbReference type="InterPro" id="IPR043726">
    <property type="entry name" value="LiaI-LiaF-like_TM1"/>
</dbReference>
<dbReference type="AlphaFoldDB" id="A0A1I5S085"/>
<evidence type="ECO:0000259" key="3">
    <source>
        <dbReference type="Pfam" id="PF18917"/>
    </source>
</evidence>
<name>A0A1I5S085_9BACT</name>
<feature type="region of interest" description="Disordered" evidence="1">
    <location>
        <begin position="97"/>
        <end position="122"/>
    </location>
</feature>
<feature type="transmembrane region" description="Helical" evidence="2">
    <location>
        <begin position="6"/>
        <end position="21"/>
    </location>
</feature>